<dbReference type="Pfam" id="PF21095">
    <property type="entry name" value="CarD_C"/>
    <property type="match status" value="1"/>
</dbReference>
<accession>A0ABP7KTE4</accession>
<dbReference type="InterPro" id="IPR036101">
    <property type="entry name" value="CarD-like/TRCF_RID_sf"/>
</dbReference>
<evidence type="ECO:0000259" key="1">
    <source>
        <dbReference type="SMART" id="SM01058"/>
    </source>
</evidence>
<dbReference type="Proteomes" id="UP001501803">
    <property type="component" value="Unassembled WGS sequence"/>
</dbReference>
<dbReference type="InterPro" id="IPR003711">
    <property type="entry name" value="CarD-like/TRCF_RID"/>
</dbReference>
<dbReference type="InterPro" id="IPR052531">
    <property type="entry name" value="CarD-like_regulator"/>
</dbReference>
<proteinExistence type="predicted"/>
<dbReference type="Gene3D" id="1.20.58.1290">
    <property type="entry name" value="CarD-like, C-terminal domain"/>
    <property type="match status" value="1"/>
</dbReference>
<dbReference type="SMART" id="SM01058">
    <property type="entry name" value="CarD_TRCF"/>
    <property type="match status" value="1"/>
</dbReference>
<organism evidence="2 3">
    <name type="scientific">Leifsonia kafniensis</name>
    <dbReference type="NCBI Taxonomy" id="475957"/>
    <lineage>
        <taxon>Bacteria</taxon>
        <taxon>Bacillati</taxon>
        <taxon>Actinomycetota</taxon>
        <taxon>Actinomycetes</taxon>
        <taxon>Micrococcales</taxon>
        <taxon>Microbacteriaceae</taxon>
        <taxon>Leifsonia</taxon>
    </lineage>
</organism>
<dbReference type="InterPro" id="IPR042215">
    <property type="entry name" value="CarD-like_C"/>
</dbReference>
<feature type="domain" description="CarD-like/TRCF RNAP-interacting" evidence="1">
    <location>
        <begin position="2"/>
        <end position="112"/>
    </location>
</feature>
<keyword evidence="3" id="KW-1185">Reference proteome</keyword>
<dbReference type="RefSeq" id="WP_345068354.1">
    <property type="nucleotide sequence ID" value="NZ_BAABCN010000010.1"/>
</dbReference>
<dbReference type="InterPro" id="IPR048792">
    <property type="entry name" value="CarD_C"/>
</dbReference>
<dbReference type="Gene3D" id="2.40.10.170">
    <property type="match status" value="1"/>
</dbReference>
<comment type="caution">
    <text evidence="2">The sequence shown here is derived from an EMBL/GenBank/DDBJ whole genome shotgun (WGS) entry which is preliminary data.</text>
</comment>
<dbReference type="SUPFAM" id="SSF141259">
    <property type="entry name" value="CarD-like"/>
    <property type="match status" value="1"/>
</dbReference>
<evidence type="ECO:0000313" key="3">
    <source>
        <dbReference type="Proteomes" id="UP001501803"/>
    </source>
</evidence>
<sequence length="171" mass="18734">MKFIVGETLVYPHHGAVTITELSTITLKGVAQPAMTLRVHSSQLVIQLPIANAELVGVRDVIDAAGLEEVYKVLRDPFTEEATNWSRRFKANQEKMASDSVTRVAEVVRDLWRREQDGGVSAGEKRMLAKSRQLLESELALALGTSSEDTVIALDDVLNTAFTEPALTETA</sequence>
<protein>
    <submittedName>
        <fullName evidence="2">CarD family transcriptional regulator</fullName>
    </submittedName>
</protein>
<dbReference type="Pfam" id="PF02559">
    <property type="entry name" value="CarD_TRCF_RID"/>
    <property type="match status" value="1"/>
</dbReference>
<name>A0ABP7KTE4_9MICO</name>
<gene>
    <name evidence="2" type="ORF">GCM10022381_31060</name>
</gene>
<dbReference type="PANTHER" id="PTHR38447">
    <property type="entry name" value="TRANSCRIPTION FACTOR YDEB-RELATED"/>
    <property type="match status" value="1"/>
</dbReference>
<evidence type="ECO:0000313" key="2">
    <source>
        <dbReference type="EMBL" id="GAA3886750.1"/>
    </source>
</evidence>
<dbReference type="PANTHER" id="PTHR38447:SF1">
    <property type="entry name" value="RNA POLYMERASE-BINDING TRANSCRIPTION FACTOR CARD"/>
    <property type="match status" value="1"/>
</dbReference>
<reference evidence="3" key="1">
    <citation type="journal article" date="2019" name="Int. J. Syst. Evol. Microbiol.">
        <title>The Global Catalogue of Microorganisms (GCM) 10K type strain sequencing project: providing services to taxonomists for standard genome sequencing and annotation.</title>
        <authorList>
            <consortium name="The Broad Institute Genomics Platform"/>
            <consortium name="The Broad Institute Genome Sequencing Center for Infectious Disease"/>
            <person name="Wu L."/>
            <person name="Ma J."/>
        </authorList>
    </citation>
    <scope>NUCLEOTIDE SEQUENCE [LARGE SCALE GENOMIC DNA]</scope>
    <source>
        <strain evidence="3">JCM 17021</strain>
    </source>
</reference>
<dbReference type="EMBL" id="BAABCN010000010">
    <property type="protein sequence ID" value="GAA3886750.1"/>
    <property type="molecule type" value="Genomic_DNA"/>
</dbReference>